<keyword evidence="2" id="KW-1185">Reference proteome</keyword>
<name>D8T0U3_SELML</name>
<dbReference type="PANTHER" id="PTHR10099">
    <property type="entry name" value="PHOSPHORIBOSYLFORMYLGLYCINAMIDINE SYNTHASE"/>
    <property type="match status" value="1"/>
</dbReference>
<dbReference type="InParanoid" id="D8T0U3"/>
<dbReference type="PANTHER" id="PTHR10099:SF1">
    <property type="entry name" value="PHOSPHORIBOSYLFORMYLGLYCINAMIDINE SYNTHASE"/>
    <property type="match status" value="1"/>
</dbReference>
<organism evidence="2">
    <name type="scientific">Selaginella moellendorffii</name>
    <name type="common">Spikemoss</name>
    <dbReference type="NCBI Taxonomy" id="88036"/>
    <lineage>
        <taxon>Eukaryota</taxon>
        <taxon>Viridiplantae</taxon>
        <taxon>Streptophyta</taxon>
        <taxon>Embryophyta</taxon>
        <taxon>Tracheophyta</taxon>
        <taxon>Lycopodiopsida</taxon>
        <taxon>Selaginellales</taxon>
        <taxon>Selaginellaceae</taxon>
        <taxon>Selaginella</taxon>
    </lineage>
</organism>
<accession>D8T0U3</accession>
<dbReference type="Gramene" id="EFJ09689">
    <property type="protein sequence ID" value="EFJ09689"/>
    <property type="gene ID" value="SELMODRAFT_427826"/>
</dbReference>
<proteinExistence type="predicted"/>
<evidence type="ECO:0000313" key="1">
    <source>
        <dbReference type="EMBL" id="EFJ09689.1"/>
    </source>
</evidence>
<dbReference type="eggNOG" id="KOG1907">
    <property type="taxonomic scope" value="Eukaryota"/>
</dbReference>
<dbReference type="Proteomes" id="UP000001514">
    <property type="component" value="Unassembled WGS sequence"/>
</dbReference>
<protein>
    <submittedName>
        <fullName evidence="1">Uncharacterized protein</fullName>
    </submittedName>
</protein>
<sequence length="314" mass="35410">MVFHRLLQTKGRILAPVFPIRPDSKVSASHKRSPGAGCEDVSKLAKCNMLHALLVNNRSRLNLIPKYMYNPAVALRDTVIELEVAIEGGKDSLSMAAQAGGETVKALANLVISHWRGSCSFVGTGKGHLGGFALAQFFDQLPLCRLVILAWTLKYLKRAFNATQDLIGKKLISAGHDIRVIVSLSMREIMALNQRRVHNLELQGCMKNWAFQVFYTMQKGIILFNQKPCMSIDFLVKAKKWRKFLKRLPDRDSGIMHLAFELVEKVARNNFQHITETKNTIFTDCEWHSCIHKKTSLVTISASTLSLFCVFAHW</sequence>
<dbReference type="AlphaFoldDB" id="D8T0U3"/>
<reference evidence="1 2" key="1">
    <citation type="journal article" date="2011" name="Science">
        <title>The Selaginella genome identifies genetic changes associated with the evolution of vascular plants.</title>
        <authorList>
            <person name="Banks J.A."/>
            <person name="Nishiyama T."/>
            <person name="Hasebe M."/>
            <person name="Bowman J.L."/>
            <person name="Gribskov M."/>
            <person name="dePamphilis C."/>
            <person name="Albert V.A."/>
            <person name="Aono N."/>
            <person name="Aoyama T."/>
            <person name="Ambrose B.A."/>
            <person name="Ashton N.W."/>
            <person name="Axtell M.J."/>
            <person name="Barker E."/>
            <person name="Barker M.S."/>
            <person name="Bennetzen J.L."/>
            <person name="Bonawitz N.D."/>
            <person name="Chapple C."/>
            <person name="Cheng C."/>
            <person name="Correa L.G."/>
            <person name="Dacre M."/>
            <person name="DeBarry J."/>
            <person name="Dreyer I."/>
            <person name="Elias M."/>
            <person name="Engstrom E.M."/>
            <person name="Estelle M."/>
            <person name="Feng L."/>
            <person name="Finet C."/>
            <person name="Floyd S.K."/>
            <person name="Frommer W.B."/>
            <person name="Fujita T."/>
            <person name="Gramzow L."/>
            <person name="Gutensohn M."/>
            <person name="Harholt J."/>
            <person name="Hattori M."/>
            <person name="Heyl A."/>
            <person name="Hirai T."/>
            <person name="Hiwatashi Y."/>
            <person name="Ishikawa M."/>
            <person name="Iwata M."/>
            <person name="Karol K.G."/>
            <person name="Koehler B."/>
            <person name="Kolukisaoglu U."/>
            <person name="Kubo M."/>
            <person name="Kurata T."/>
            <person name="Lalonde S."/>
            <person name="Li K."/>
            <person name="Li Y."/>
            <person name="Litt A."/>
            <person name="Lyons E."/>
            <person name="Manning G."/>
            <person name="Maruyama T."/>
            <person name="Michael T.P."/>
            <person name="Mikami K."/>
            <person name="Miyazaki S."/>
            <person name="Morinaga S."/>
            <person name="Murata T."/>
            <person name="Mueller-Roeber B."/>
            <person name="Nelson D.R."/>
            <person name="Obara M."/>
            <person name="Oguri Y."/>
            <person name="Olmstead R.G."/>
            <person name="Onodera N."/>
            <person name="Petersen B.L."/>
            <person name="Pils B."/>
            <person name="Prigge M."/>
            <person name="Rensing S.A."/>
            <person name="Riano-Pachon D.M."/>
            <person name="Roberts A.W."/>
            <person name="Sato Y."/>
            <person name="Scheller H.V."/>
            <person name="Schulz B."/>
            <person name="Schulz C."/>
            <person name="Shakirov E.V."/>
            <person name="Shibagaki N."/>
            <person name="Shinohara N."/>
            <person name="Shippen D.E."/>
            <person name="Soerensen I."/>
            <person name="Sotooka R."/>
            <person name="Sugimoto N."/>
            <person name="Sugita M."/>
            <person name="Sumikawa N."/>
            <person name="Tanurdzic M."/>
            <person name="Theissen G."/>
            <person name="Ulvskov P."/>
            <person name="Wakazuki S."/>
            <person name="Weng J.K."/>
            <person name="Willats W.W."/>
            <person name="Wipf D."/>
            <person name="Wolf P.G."/>
            <person name="Yang L."/>
            <person name="Zimmer A.D."/>
            <person name="Zhu Q."/>
            <person name="Mitros T."/>
            <person name="Hellsten U."/>
            <person name="Loque D."/>
            <person name="Otillar R."/>
            <person name="Salamov A."/>
            <person name="Schmutz J."/>
            <person name="Shapiro H."/>
            <person name="Lindquist E."/>
            <person name="Lucas S."/>
            <person name="Rokhsar D."/>
            <person name="Grigoriev I.V."/>
        </authorList>
    </citation>
    <scope>NUCLEOTIDE SEQUENCE [LARGE SCALE GENOMIC DNA]</scope>
</reference>
<dbReference type="KEGG" id="smo:SELMODRAFT_427826"/>
<evidence type="ECO:0000313" key="2">
    <source>
        <dbReference type="Proteomes" id="UP000001514"/>
    </source>
</evidence>
<dbReference type="HOGENOM" id="CLU_084913_0_0_1"/>
<dbReference type="EMBL" id="GL377660">
    <property type="protein sequence ID" value="EFJ09689.1"/>
    <property type="molecule type" value="Genomic_DNA"/>
</dbReference>
<gene>
    <name evidence="1" type="ORF">SELMODRAFT_427826</name>
</gene>
<dbReference type="STRING" id="88036.D8T0U3"/>